<protein>
    <submittedName>
        <fullName evidence="1">Uncharacterized protein</fullName>
    </submittedName>
</protein>
<proteinExistence type="predicted"/>
<comment type="caution">
    <text evidence="1">The sequence shown here is derived from an EMBL/GenBank/DDBJ whole genome shotgun (WGS) entry which is preliminary data.</text>
</comment>
<gene>
    <name evidence="1" type="ORF">SCF082_LOCUS44979</name>
</gene>
<name>A0ABP0R5B8_9DINO</name>
<keyword evidence="2" id="KW-1185">Reference proteome</keyword>
<evidence type="ECO:0000313" key="2">
    <source>
        <dbReference type="Proteomes" id="UP001642464"/>
    </source>
</evidence>
<sequence length="273" mass="30485">MEKRCLLLRQMDKSSLTSFVRRVLTDANQKFQNVQVDKMHHIGVIDLSKYGRLTVPDINEAAQWSHNILSLNEQFSMVLVVCPMLAGEAILGGLRGENRRIEDKFDQMGMEMKQAKDFLSKETNANKAVEFHLESSQDMDAKLSLLCHKFLVVLEETGSSGVSDSSPMTLYALLTMLEKRGVLDAKLTGHKVERPPEVVRGEASDSITIAHEAFSVFRPNPVAQVKQVKASNIAGFIGLRALTSSNFITLAWRPLALETIGYIPKLCEFLFSN</sequence>
<accession>A0ABP0R5B8</accession>
<evidence type="ECO:0000313" key="1">
    <source>
        <dbReference type="EMBL" id="CAK9095775.1"/>
    </source>
</evidence>
<dbReference type="EMBL" id="CAXAMM010040847">
    <property type="protein sequence ID" value="CAK9095775.1"/>
    <property type="molecule type" value="Genomic_DNA"/>
</dbReference>
<dbReference type="Proteomes" id="UP001642464">
    <property type="component" value="Unassembled WGS sequence"/>
</dbReference>
<organism evidence="1 2">
    <name type="scientific">Durusdinium trenchii</name>
    <dbReference type="NCBI Taxonomy" id="1381693"/>
    <lineage>
        <taxon>Eukaryota</taxon>
        <taxon>Sar</taxon>
        <taxon>Alveolata</taxon>
        <taxon>Dinophyceae</taxon>
        <taxon>Suessiales</taxon>
        <taxon>Symbiodiniaceae</taxon>
        <taxon>Durusdinium</taxon>
    </lineage>
</organism>
<reference evidence="1 2" key="1">
    <citation type="submission" date="2024-02" db="EMBL/GenBank/DDBJ databases">
        <authorList>
            <person name="Chen Y."/>
            <person name="Shah S."/>
            <person name="Dougan E. K."/>
            <person name="Thang M."/>
            <person name="Chan C."/>
        </authorList>
    </citation>
    <scope>NUCLEOTIDE SEQUENCE [LARGE SCALE GENOMIC DNA]</scope>
</reference>